<evidence type="ECO:0000313" key="7">
    <source>
        <dbReference type="Proteomes" id="UP001168540"/>
    </source>
</evidence>
<feature type="transmembrane region" description="Helical" evidence="4">
    <location>
        <begin position="347"/>
        <end position="366"/>
    </location>
</feature>
<sequence length="403" mass="41872">MPTPPVASRSFVFTLAAGCAVMGLGQAALFTFQPLLIAATGLTLARVNSAFAIGSALFLLGAPLWALVGDRIGRRPVLVIALLGFAVSHVALLLLTLVAQRGWLSADAIWWWLAASRVAYGLTVSGLVSSSQAWVGATVAIGERLGALSRLSAGLTVGRLIGPVLASTTLALDPLGPLWLVALVAWPALVATAKLVEPSAHPSHAVSRLLPQRGLFGLLWRFWPLAFATQCALGLVQYVAGVWLAARFGWSPTRAAATLGGMLTAAGVGALLVQLWLVPRLSPRWVPAAGVLLVASIALMPLWHHPAAPWLGFVGMSLALAVMVPAYSHQAAKVVPPAQQGRVSGSIAAAHTVGYTVSAALAGWLFELGPDWPLWLAVASAVVAACQLLLLGRRPQAAFVTAS</sequence>
<dbReference type="EMBL" id="JAUEDK010000026">
    <property type="protein sequence ID" value="MDN0076108.1"/>
    <property type="molecule type" value="Genomic_DNA"/>
</dbReference>
<evidence type="ECO:0000256" key="4">
    <source>
        <dbReference type="SAM" id="Phobius"/>
    </source>
</evidence>
<dbReference type="PANTHER" id="PTHR23546">
    <property type="entry name" value="TRANSPORT PROTEIN"/>
    <property type="match status" value="1"/>
</dbReference>
<name>A0ABT7XQP0_9NEIS</name>
<keyword evidence="3 4" id="KW-0472">Membrane</keyword>
<reference evidence="6" key="1">
    <citation type="submission" date="2023-06" db="EMBL/GenBank/DDBJ databases">
        <authorList>
            <person name="Zhang S."/>
        </authorList>
    </citation>
    <scope>NUCLEOTIDE SEQUENCE</scope>
    <source>
        <strain evidence="6">SG2303</strain>
    </source>
</reference>
<keyword evidence="2 4" id="KW-1133">Transmembrane helix</keyword>
<accession>A0ABT7XQP0</accession>
<evidence type="ECO:0000256" key="3">
    <source>
        <dbReference type="ARBA" id="ARBA00023136"/>
    </source>
</evidence>
<protein>
    <submittedName>
        <fullName evidence="6">MFS transporter</fullName>
    </submittedName>
</protein>
<organism evidence="6 7">
    <name type="scientific">Crenobacter oryzisoli</name>
    <dbReference type="NCBI Taxonomy" id="3056844"/>
    <lineage>
        <taxon>Bacteria</taxon>
        <taxon>Pseudomonadati</taxon>
        <taxon>Pseudomonadota</taxon>
        <taxon>Betaproteobacteria</taxon>
        <taxon>Neisseriales</taxon>
        <taxon>Neisseriaceae</taxon>
        <taxon>Crenobacter</taxon>
    </lineage>
</organism>
<comment type="caution">
    <text evidence="6">The sequence shown here is derived from an EMBL/GenBank/DDBJ whole genome shotgun (WGS) entry which is preliminary data.</text>
</comment>
<evidence type="ECO:0000256" key="1">
    <source>
        <dbReference type="ARBA" id="ARBA00022692"/>
    </source>
</evidence>
<dbReference type="Pfam" id="PF07690">
    <property type="entry name" value="MFS_1"/>
    <property type="match status" value="1"/>
</dbReference>
<dbReference type="PROSITE" id="PS50850">
    <property type="entry name" value="MFS"/>
    <property type="match status" value="1"/>
</dbReference>
<dbReference type="SUPFAM" id="SSF103473">
    <property type="entry name" value="MFS general substrate transporter"/>
    <property type="match status" value="1"/>
</dbReference>
<dbReference type="PANTHER" id="PTHR23546:SF1">
    <property type="entry name" value="MEMBRANE PROTEIN"/>
    <property type="match status" value="1"/>
</dbReference>
<feature type="transmembrane region" description="Helical" evidence="4">
    <location>
        <begin position="118"/>
        <end position="141"/>
    </location>
</feature>
<dbReference type="InterPro" id="IPR011701">
    <property type="entry name" value="MFS"/>
</dbReference>
<dbReference type="Proteomes" id="UP001168540">
    <property type="component" value="Unassembled WGS sequence"/>
</dbReference>
<evidence type="ECO:0000259" key="5">
    <source>
        <dbReference type="PROSITE" id="PS50850"/>
    </source>
</evidence>
<dbReference type="Gene3D" id="1.20.1250.20">
    <property type="entry name" value="MFS general substrate transporter like domains"/>
    <property type="match status" value="1"/>
</dbReference>
<feature type="transmembrane region" description="Helical" evidence="4">
    <location>
        <begin position="372"/>
        <end position="391"/>
    </location>
</feature>
<evidence type="ECO:0000256" key="2">
    <source>
        <dbReference type="ARBA" id="ARBA00022989"/>
    </source>
</evidence>
<proteinExistence type="predicted"/>
<feature type="transmembrane region" description="Helical" evidence="4">
    <location>
        <begin position="51"/>
        <end position="68"/>
    </location>
</feature>
<feature type="transmembrane region" description="Helical" evidence="4">
    <location>
        <begin position="256"/>
        <end position="278"/>
    </location>
</feature>
<dbReference type="RefSeq" id="WP_289830760.1">
    <property type="nucleotide sequence ID" value="NZ_JAUEDK010000026.1"/>
</dbReference>
<evidence type="ECO:0000313" key="6">
    <source>
        <dbReference type="EMBL" id="MDN0076108.1"/>
    </source>
</evidence>
<feature type="transmembrane region" description="Helical" evidence="4">
    <location>
        <begin position="310"/>
        <end position="327"/>
    </location>
</feature>
<dbReference type="InterPro" id="IPR020846">
    <property type="entry name" value="MFS_dom"/>
</dbReference>
<keyword evidence="1 4" id="KW-0812">Transmembrane</keyword>
<dbReference type="InterPro" id="IPR036259">
    <property type="entry name" value="MFS_trans_sf"/>
</dbReference>
<feature type="domain" description="Major facilitator superfamily (MFS) profile" evidence="5">
    <location>
        <begin position="11"/>
        <end position="396"/>
    </location>
</feature>
<feature type="transmembrane region" description="Helical" evidence="4">
    <location>
        <begin position="285"/>
        <end position="304"/>
    </location>
</feature>
<feature type="transmembrane region" description="Helical" evidence="4">
    <location>
        <begin position="77"/>
        <end position="98"/>
    </location>
</feature>
<gene>
    <name evidence="6" type="ORF">QU481_14555</name>
</gene>
<keyword evidence="7" id="KW-1185">Reference proteome</keyword>
<feature type="transmembrane region" description="Helical" evidence="4">
    <location>
        <begin position="218"/>
        <end position="244"/>
    </location>
</feature>